<sequence length="128" mass="13603">MGVARGKNAALSFDGRLIKIEKFGGLGSFLQQGLQGDRVIVARAVTAVEFRDIIKGGNGFISFDFPGKNPPRGGAFDAMGDENAVIFTAEQRDEFIAVRDEIIAYLADLAAGYGSILLGRDPALGHES</sequence>
<proteinExistence type="predicted"/>
<dbReference type="Pfam" id="PF14472">
    <property type="entry name" value="DUF4429"/>
    <property type="match status" value="1"/>
</dbReference>
<reference evidence="2 3" key="1">
    <citation type="submission" date="2020-08" db="EMBL/GenBank/DDBJ databases">
        <title>Genomic Encyclopedia of Type Strains, Phase IV (KMG-IV): sequencing the most valuable type-strain genomes for metagenomic binning, comparative biology and taxonomic classification.</title>
        <authorList>
            <person name="Goeker M."/>
        </authorList>
    </citation>
    <scope>NUCLEOTIDE SEQUENCE [LARGE SCALE GENOMIC DNA]</scope>
    <source>
        <strain evidence="2 3">DSM 25481</strain>
    </source>
</reference>
<protein>
    <recommendedName>
        <fullName evidence="1">DUF4429 domain-containing protein</fullName>
    </recommendedName>
</protein>
<comment type="caution">
    <text evidence="2">The sequence shown here is derived from an EMBL/GenBank/DDBJ whole genome shotgun (WGS) entry which is preliminary data.</text>
</comment>
<dbReference type="InterPro" id="IPR027860">
    <property type="entry name" value="DUF4429"/>
</dbReference>
<evidence type="ECO:0000313" key="2">
    <source>
        <dbReference type="EMBL" id="MBB3972802.1"/>
    </source>
</evidence>
<evidence type="ECO:0000259" key="1">
    <source>
        <dbReference type="Pfam" id="PF14472"/>
    </source>
</evidence>
<feature type="domain" description="DUF4429" evidence="1">
    <location>
        <begin position="12"/>
        <end position="102"/>
    </location>
</feature>
<dbReference type="Proteomes" id="UP000528964">
    <property type="component" value="Unassembled WGS sequence"/>
</dbReference>
<dbReference type="RefSeq" id="WP_183394684.1">
    <property type="nucleotide sequence ID" value="NZ_JACIDR010000002.1"/>
</dbReference>
<keyword evidence="3" id="KW-1185">Reference proteome</keyword>
<evidence type="ECO:0000313" key="3">
    <source>
        <dbReference type="Proteomes" id="UP000528964"/>
    </source>
</evidence>
<dbReference type="EMBL" id="JACIDR010000002">
    <property type="protein sequence ID" value="MBB3972802.1"/>
    <property type="molecule type" value="Genomic_DNA"/>
</dbReference>
<name>A0A7W6CYS9_9HYPH</name>
<accession>A0A7W6CYS9</accession>
<dbReference type="AlphaFoldDB" id="A0A7W6CYS9"/>
<organism evidence="2 3">
    <name type="scientific">Hansschlegelia beijingensis</name>
    <dbReference type="NCBI Taxonomy" id="1133344"/>
    <lineage>
        <taxon>Bacteria</taxon>
        <taxon>Pseudomonadati</taxon>
        <taxon>Pseudomonadota</taxon>
        <taxon>Alphaproteobacteria</taxon>
        <taxon>Hyphomicrobiales</taxon>
        <taxon>Methylopilaceae</taxon>
        <taxon>Hansschlegelia</taxon>
    </lineage>
</organism>
<gene>
    <name evidence="2" type="ORF">GGR24_001459</name>
</gene>